<dbReference type="GO" id="GO:0009245">
    <property type="term" value="P:lipid A biosynthetic process"/>
    <property type="evidence" value="ECO:0007669"/>
    <property type="project" value="UniProtKB-KW"/>
</dbReference>
<dbReference type="EC" id="2.4.1.182" evidence="2"/>
<dbReference type="AlphaFoldDB" id="A0A7V8SYX7"/>
<organism evidence="10 11">
    <name type="scientific">Candidatus Acidiferrum panamense</name>
    <dbReference type="NCBI Taxonomy" id="2741543"/>
    <lineage>
        <taxon>Bacteria</taxon>
        <taxon>Pseudomonadati</taxon>
        <taxon>Acidobacteriota</taxon>
        <taxon>Terriglobia</taxon>
        <taxon>Candidatus Acidiferrales</taxon>
        <taxon>Candidatus Acidiferrum</taxon>
    </lineage>
</organism>
<dbReference type="PANTHER" id="PTHR30372:SF4">
    <property type="entry name" value="LIPID-A-DISACCHARIDE SYNTHASE, MITOCHONDRIAL-RELATED"/>
    <property type="match status" value="1"/>
</dbReference>
<keyword evidence="11" id="KW-1185">Reference proteome</keyword>
<comment type="caution">
    <text evidence="10">The sequence shown here is derived from an EMBL/GenBank/DDBJ whole genome shotgun (WGS) entry which is preliminary data.</text>
</comment>
<evidence type="ECO:0000256" key="6">
    <source>
        <dbReference type="ARBA" id="ARBA00022676"/>
    </source>
</evidence>
<evidence type="ECO:0000256" key="7">
    <source>
        <dbReference type="ARBA" id="ARBA00022679"/>
    </source>
</evidence>
<gene>
    <name evidence="10" type="ORF">HRJ53_20670</name>
</gene>
<protein>
    <recommendedName>
        <fullName evidence="3">Lipid-A-disaccharide synthase</fullName>
        <ecNumber evidence="2">2.4.1.182</ecNumber>
    </recommendedName>
</protein>
<evidence type="ECO:0000256" key="9">
    <source>
        <dbReference type="ARBA" id="ARBA00048975"/>
    </source>
</evidence>
<evidence type="ECO:0000256" key="8">
    <source>
        <dbReference type="ARBA" id="ARBA00023098"/>
    </source>
</evidence>
<evidence type="ECO:0000256" key="2">
    <source>
        <dbReference type="ARBA" id="ARBA00012687"/>
    </source>
</evidence>
<dbReference type="InterPro" id="IPR003835">
    <property type="entry name" value="Glyco_trans_19"/>
</dbReference>
<dbReference type="GO" id="GO:0016020">
    <property type="term" value="C:membrane"/>
    <property type="evidence" value="ECO:0007669"/>
    <property type="project" value="GOC"/>
</dbReference>
<dbReference type="Pfam" id="PF02684">
    <property type="entry name" value="LpxB"/>
    <property type="match status" value="1"/>
</dbReference>
<comment type="function">
    <text evidence="1">Condensation of UDP-2,3-diacylglucosamine and 2,3-diacylglucosamine-1-phosphate to form lipid A disaccharide, a precursor of lipid A, a phosphorylated glycolipid that anchors the lipopolysaccharide to the outer membrane of the cell.</text>
</comment>
<dbReference type="EMBL" id="JACDQQ010001989">
    <property type="protein sequence ID" value="MBA0087406.1"/>
    <property type="molecule type" value="Genomic_DNA"/>
</dbReference>
<evidence type="ECO:0000256" key="3">
    <source>
        <dbReference type="ARBA" id="ARBA00020902"/>
    </source>
</evidence>
<dbReference type="GO" id="GO:0005543">
    <property type="term" value="F:phospholipid binding"/>
    <property type="evidence" value="ECO:0007669"/>
    <property type="project" value="TreeGrafter"/>
</dbReference>
<reference evidence="10" key="1">
    <citation type="submission" date="2020-06" db="EMBL/GenBank/DDBJ databases">
        <title>Legume-microbial interactions unlock mineral nutrients during tropical forest succession.</title>
        <authorList>
            <person name="Epihov D.Z."/>
        </authorList>
    </citation>
    <scope>NUCLEOTIDE SEQUENCE [LARGE SCALE GENOMIC DNA]</scope>
    <source>
        <strain evidence="10">Pan2503</strain>
    </source>
</reference>
<sequence>SSGTATIETALLGKPMVVVYRVSSLTARLAKPLVKTRFFSMVNLIAGRAVVPELIQDNFTPQRLATEAESLLFGSPGANLRVSAMKRGLEEVQNLLGPPGAVERAADEIARLLGPPSSNAN</sequence>
<proteinExistence type="predicted"/>
<dbReference type="PANTHER" id="PTHR30372">
    <property type="entry name" value="LIPID-A-DISACCHARIDE SYNTHASE"/>
    <property type="match status" value="1"/>
</dbReference>
<dbReference type="Proteomes" id="UP000567293">
    <property type="component" value="Unassembled WGS sequence"/>
</dbReference>
<keyword evidence="5" id="KW-0441">Lipid A biosynthesis</keyword>
<evidence type="ECO:0000256" key="5">
    <source>
        <dbReference type="ARBA" id="ARBA00022556"/>
    </source>
</evidence>
<accession>A0A7V8SYX7</accession>
<keyword evidence="4" id="KW-0444">Lipid biosynthesis</keyword>
<dbReference type="GO" id="GO:0008915">
    <property type="term" value="F:lipid-A-disaccharide synthase activity"/>
    <property type="evidence" value="ECO:0007669"/>
    <property type="project" value="UniProtKB-EC"/>
</dbReference>
<comment type="catalytic activity">
    <reaction evidence="9">
        <text>a lipid X + a UDP-2-N,3-O-bis[(3R)-3-hydroxyacyl]-alpha-D-glucosamine = a lipid A disaccharide + UDP + H(+)</text>
        <dbReference type="Rhea" id="RHEA:67828"/>
        <dbReference type="ChEBI" id="CHEBI:15378"/>
        <dbReference type="ChEBI" id="CHEBI:58223"/>
        <dbReference type="ChEBI" id="CHEBI:137748"/>
        <dbReference type="ChEBI" id="CHEBI:176338"/>
        <dbReference type="ChEBI" id="CHEBI:176343"/>
        <dbReference type="EC" id="2.4.1.182"/>
    </reaction>
</comment>
<evidence type="ECO:0000313" key="11">
    <source>
        <dbReference type="Proteomes" id="UP000567293"/>
    </source>
</evidence>
<keyword evidence="7" id="KW-0808">Transferase</keyword>
<name>A0A7V8SYX7_9BACT</name>
<keyword evidence="8" id="KW-0443">Lipid metabolism</keyword>
<evidence type="ECO:0000256" key="1">
    <source>
        <dbReference type="ARBA" id="ARBA00002056"/>
    </source>
</evidence>
<evidence type="ECO:0000313" key="10">
    <source>
        <dbReference type="EMBL" id="MBA0087406.1"/>
    </source>
</evidence>
<feature type="non-terminal residue" evidence="10">
    <location>
        <position position="1"/>
    </location>
</feature>
<keyword evidence="6" id="KW-0328">Glycosyltransferase</keyword>
<evidence type="ECO:0000256" key="4">
    <source>
        <dbReference type="ARBA" id="ARBA00022516"/>
    </source>
</evidence>